<evidence type="ECO:0000313" key="2">
    <source>
        <dbReference type="Proteomes" id="UP000219669"/>
    </source>
</evidence>
<gene>
    <name evidence="1" type="ORF">SAMN02746062_01030</name>
</gene>
<keyword evidence="2" id="KW-1185">Reference proteome</keyword>
<dbReference type="OrthoDB" id="8242500at2"/>
<name>A0A286EAF5_9NEIS</name>
<dbReference type="Proteomes" id="UP000219669">
    <property type="component" value="Unassembled WGS sequence"/>
</dbReference>
<proteinExistence type="predicted"/>
<dbReference type="AlphaFoldDB" id="A0A286EAF5"/>
<sequence>MDKNFAIEMQTHALKSIEHLSSILFLPEFDTLPPEFRAQLHRNIGVLIGETQMTILEEIYRFYPELDDLQDK</sequence>
<dbReference type="RefSeq" id="WP_097114093.1">
    <property type="nucleotide sequence ID" value="NZ_CP083931.1"/>
</dbReference>
<accession>A0A286EAF5</accession>
<reference evidence="1 2" key="1">
    <citation type="submission" date="2017-09" db="EMBL/GenBank/DDBJ databases">
        <authorList>
            <person name="Ehlers B."/>
            <person name="Leendertz F.H."/>
        </authorList>
    </citation>
    <scope>NUCLEOTIDE SEQUENCE [LARGE SCALE GENOMIC DNA]</scope>
    <source>
        <strain evidence="1 2">DSM 16848</strain>
    </source>
</reference>
<organism evidence="1 2">
    <name type="scientific">Alysiella filiformis DSM 16848</name>
    <dbReference type="NCBI Taxonomy" id="1120981"/>
    <lineage>
        <taxon>Bacteria</taxon>
        <taxon>Pseudomonadati</taxon>
        <taxon>Pseudomonadota</taxon>
        <taxon>Betaproteobacteria</taxon>
        <taxon>Neisseriales</taxon>
        <taxon>Neisseriaceae</taxon>
        <taxon>Alysiella</taxon>
    </lineage>
</organism>
<evidence type="ECO:0000313" key="1">
    <source>
        <dbReference type="EMBL" id="SOD67878.1"/>
    </source>
</evidence>
<dbReference type="EMBL" id="OCNF01000007">
    <property type="protein sequence ID" value="SOD67878.1"/>
    <property type="molecule type" value="Genomic_DNA"/>
</dbReference>
<protein>
    <submittedName>
        <fullName evidence="1">Uncharacterized protein</fullName>
    </submittedName>
</protein>